<feature type="chain" id="PRO_5007751405" evidence="7">
    <location>
        <begin position="29"/>
        <end position="159"/>
    </location>
</feature>
<evidence type="ECO:0000259" key="8">
    <source>
        <dbReference type="SMART" id="SM00092"/>
    </source>
</evidence>
<keyword evidence="7" id="KW-0732">Signal</keyword>
<dbReference type="KEGG" id="myb:102238697"/>
<evidence type="ECO:0000256" key="6">
    <source>
        <dbReference type="ARBA" id="ARBA00022801"/>
    </source>
</evidence>
<dbReference type="eggNOG" id="ENOG502TDZ3">
    <property type="taxonomic scope" value="Eukaryota"/>
</dbReference>
<keyword evidence="10" id="KW-1185">Reference proteome</keyword>
<comment type="subcellular location">
    <subcellularLocation>
        <location evidence="1">Secreted</location>
    </subcellularLocation>
</comment>
<dbReference type="Proteomes" id="UP000052978">
    <property type="component" value="Unassembled WGS sequence"/>
</dbReference>
<dbReference type="InterPro" id="IPR036816">
    <property type="entry name" value="RNaseA-like_dom_sf"/>
</dbReference>
<dbReference type="InterPro" id="IPR001427">
    <property type="entry name" value="RNaseA"/>
</dbReference>
<dbReference type="EMBL" id="KE161078">
    <property type="protein sequence ID" value="EPQ01625.1"/>
    <property type="molecule type" value="Genomic_DNA"/>
</dbReference>
<keyword evidence="3" id="KW-0964">Secreted</keyword>
<dbReference type="FunFam" id="3.10.130.10:FF:000001">
    <property type="entry name" value="Ribonuclease pancreatic"/>
    <property type="match status" value="1"/>
</dbReference>
<feature type="signal peptide" evidence="7">
    <location>
        <begin position="1"/>
        <end position="28"/>
    </location>
</feature>
<feature type="domain" description="Ribonuclease A-domain" evidence="8">
    <location>
        <begin position="32"/>
        <end position="159"/>
    </location>
</feature>
<evidence type="ECO:0000256" key="3">
    <source>
        <dbReference type="ARBA" id="ARBA00022525"/>
    </source>
</evidence>
<dbReference type="AlphaFoldDB" id="S7MEM4"/>
<proteinExistence type="inferred from homology"/>
<dbReference type="GO" id="GO:0003676">
    <property type="term" value="F:nucleic acid binding"/>
    <property type="evidence" value="ECO:0007669"/>
    <property type="project" value="InterPro"/>
</dbReference>
<keyword evidence="6 7" id="KW-0378">Hydrolase</keyword>
<dbReference type="Gene3D" id="3.10.130.10">
    <property type="entry name" value="Ribonuclease A-like domain"/>
    <property type="match status" value="1"/>
</dbReference>
<evidence type="ECO:0000313" key="10">
    <source>
        <dbReference type="Proteomes" id="UP000052978"/>
    </source>
</evidence>
<evidence type="ECO:0000256" key="7">
    <source>
        <dbReference type="RuleBase" id="RU000651"/>
    </source>
</evidence>
<accession>S7MEM4</accession>
<gene>
    <name evidence="9" type="ORF">D623_10005330</name>
</gene>
<name>S7MEM4_MYOBR</name>
<dbReference type="GO" id="GO:0050832">
    <property type="term" value="P:defense response to fungus"/>
    <property type="evidence" value="ECO:0007669"/>
    <property type="project" value="TreeGrafter"/>
</dbReference>
<dbReference type="PANTHER" id="PTHR11437:SF31">
    <property type="entry name" value="RIBONUCLEASE 7"/>
    <property type="match status" value="1"/>
</dbReference>
<keyword evidence="5 7" id="KW-0255">Endonuclease</keyword>
<dbReference type="SMART" id="SM00092">
    <property type="entry name" value="RNAse_Pc"/>
    <property type="match status" value="1"/>
</dbReference>
<dbReference type="PRINTS" id="PR00794">
    <property type="entry name" value="RIBONUCLEASE"/>
</dbReference>
<evidence type="ECO:0000256" key="4">
    <source>
        <dbReference type="ARBA" id="ARBA00022722"/>
    </source>
</evidence>
<dbReference type="GO" id="GO:0045087">
    <property type="term" value="P:innate immune response"/>
    <property type="evidence" value="ECO:0007669"/>
    <property type="project" value="TreeGrafter"/>
</dbReference>
<dbReference type="GO" id="GO:0050830">
    <property type="term" value="P:defense response to Gram-positive bacterium"/>
    <property type="evidence" value="ECO:0007669"/>
    <property type="project" value="TreeGrafter"/>
</dbReference>
<dbReference type="PROSITE" id="PS00127">
    <property type="entry name" value="RNASE_PANCREATIC"/>
    <property type="match status" value="1"/>
</dbReference>
<dbReference type="GO" id="GO:0050829">
    <property type="term" value="P:defense response to Gram-negative bacterium"/>
    <property type="evidence" value="ECO:0007669"/>
    <property type="project" value="TreeGrafter"/>
</dbReference>
<protein>
    <submittedName>
        <fullName evidence="9">Ribonuclease 7</fullName>
    </submittedName>
</protein>
<organism evidence="9 10">
    <name type="scientific">Myotis brandtii</name>
    <name type="common">Brandt's bat</name>
    <dbReference type="NCBI Taxonomy" id="109478"/>
    <lineage>
        <taxon>Eukaryota</taxon>
        <taxon>Metazoa</taxon>
        <taxon>Chordata</taxon>
        <taxon>Craniata</taxon>
        <taxon>Vertebrata</taxon>
        <taxon>Euteleostomi</taxon>
        <taxon>Mammalia</taxon>
        <taxon>Eutheria</taxon>
        <taxon>Laurasiatheria</taxon>
        <taxon>Chiroptera</taxon>
        <taxon>Yangochiroptera</taxon>
        <taxon>Vespertilionidae</taxon>
        <taxon>Myotis</taxon>
    </lineage>
</organism>
<dbReference type="SUPFAM" id="SSF54076">
    <property type="entry name" value="RNase A-like"/>
    <property type="match status" value="1"/>
</dbReference>
<dbReference type="GO" id="GO:0004519">
    <property type="term" value="F:endonuclease activity"/>
    <property type="evidence" value="ECO:0007669"/>
    <property type="project" value="UniProtKB-KW"/>
</dbReference>
<dbReference type="Pfam" id="PF00074">
    <property type="entry name" value="RnaseA"/>
    <property type="match status" value="1"/>
</dbReference>
<evidence type="ECO:0000313" key="9">
    <source>
        <dbReference type="EMBL" id="EPQ01625.1"/>
    </source>
</evidence>
<evidence type="ECO:0000256" key="2">
    <source>
        <dbReference type="ARBA" id="ARBA00005600"/>
    </source>
</evidence>
<sequence>MAPARARFCPLVLLLLLGLWVAEVPVSAKPKNMTSAQWFEIQHVQPSPKACKGAMSNINKHTNHCKGFNTFLHESFSSVAATCQNPTITCKKSSGSRKNCHQSKGPVSLTTCALTSGKYPNCDYKENTQQASYIIACDPPQKGDAEKVHLVPVHLDQII</sequence>
<evidence type="ECO:0000256" key="5">
    <source>
        <dbReference type="ARBA" id="ARBA00022759"/>
    </source>
</evidence>
<dbReference type="OrthoDB" id="9450033at2759"/>
<dbReference type="GO" id="GO:0016787">
    <property type="term" value="F:hydrolase activity"/>
    <property type="evidence" value="ECO:0007669"/>
    <property type="project" value="UniProtKB-KW"/>
</dbReference>
<dbReference type="GO" id="GO:0005615">
    <property type="term" value="C:extracellular space"/>
    <property type="evidence" value="ECO:0007669"/>
    <property type="project" value="TreeGrafter"/>
</dbReference>
<comment type="similarity">
    <text evidence="2 7">Belongs to the pancreatic ribonuclease family.</text>
</comment>
<evidence type="ECO:0000256" key="1">
    <source>
        <dbReference type="ARBA" id="ARBA00004613"/>
    </source>
</evidence>
<dbReference type="CDD" id="cd06265">
    <property type="entry name" value="RNase_A_canonical"/>
    <property type="match status" value="1"/>
</dbReference>
<keyword evidence="4 7" id="KW-0540">Nuclease</keyword>
<dbReference type="InterPro" id="IPR023411">
    <property type="entry name" value="RNaseA_AS"/>
</dbReference>
<dbReference type="GO" id="GO:0004540">
    <property type="term" value="F:RNA nuclease activity"/>
    <property type="evidence" value="ECO:0007669"/>
    <property type="project" value="TreeGrafter"/>
</dbReference>
<dbReference type="PANTHER" id="PTHR11437">
    <property type="entry name" value="RIBONUCLEASE"/>
    <property type="match status" value="1"/>
</dbReference>
<dbReference type="InterPro" id="IPR023412">
    <property type="entry name" value="RNaseA_domain"/>
</dbReference>
<reference evidence="9 10" key="1">
    <citation type="journal article" date="2013" name="Nat. Commun.">
        <title>Genome analysis reveals insights into physiology and longevity of the Brandt's bat Myotis brandtii.</title>
        <authorList>
            <person name="Seim I."/>
            <person name="Fang X."/>
            <person name="Xiong Z."/>
            <person name="Lobanov A.V."/>
            <person name="Huang Z."/>
            <person name="Ma S."/>
            <person name="Feng Y."/>
            <person name="Turanov A.A."/>
            <person name="Zhu Y."/>
            <person name="Lenz T.L."/>
            <person name="Gerashchenko M.V."/>
            <person name="Fan D."/>
            <person name="Hee Yim S."/>
            <person name="Yao X."/>
            <person name="Jordan D."/>
            <person name="Xiong Y."/>
            <person name="Ma Y."/>
            <person name="Lyapunov A.N."/>
            <person name="Chen G."/>
            <person name="Kulakova O.I."/>
            <person name="Sun Y."/>
            <person name="Lee S.G."/>
            <person name="Bronson R.T."/>
            <person name="Moskalev A.A."/>
            <person name="Sunyaev S.R."/>
            <person name="Zhang G."/>
            <person name="Krogh A."/>
            <person name="Wang J."/>
            <person name="Gladyshev V.N."/>
        </authorList>
    </citation>
    <scope>NUCLEOTIDE SEQUENCE [LARGE SCALE GENOMIC DNA]</scope>
</reference>